<gene>
    <name evidence="3" type="primary">PowCR01_080007800</name>
    <name evidence="3" type="ORF">POWCR01_080007800</name>
</gene>
<dbReference type="AlphaFoldDB" id="A0A1C3KR29"/>
<evidence type="ECO:0000313" key="3">
    <source>
        <dbReference type="EMBL" id="SBT76583.1"/>
    </source>
</evidence>
<keyword evidence="2" id="KW-0472">Membrane</keyword>
<keyword evidence="2" id="KW-1133">Transmembrane helix</keyword>
<evidence type="ECO:0000313" key="4">
    <source>
        <dbReference type="Proteomes" id="UP000243200"/>
    </source>
</evidence>
<feature type="compositionally biased region" description="Basic and acidic residues" evidence="1">
    <location>
        <begin position="382"/>
        <end position="398"/>
    </location>
</feature>
<protein>
    <submittedName>
        <fullName evidence="3">Uncharacterized protein</fullName>
    </submittedName>
</protein>
<proteinExistence type="predicted"/>
<dbReference type="EMBL" id="LT594512">
    <property type="protein sequence ID" value="SBT76583.1"/>
    <property type="molecule type" value="Genomic_DNA"/>
</dbReference>
<feature type="region of interest" description="Disordered" evidence="1">
    <location>
        <begin position="380"/>
        <end position="413"/>
    </location>
</feature>
<dbReference type="OrthoDB" id="378163at2759"/>
<dbReference type="VEuPathDB" id="PlasmoDB:PocGH01_08010600"/>
<keyword evidence="2" id="KW-0812">Transmembrane</keyword>
<dbReference type="VEuPathDB" id="PlasmoDB:POWCR01_080007800"/>
<dbReference type="Proteomes" id="UP000243200">
    <property type="component" value="Chromosome 8"/>
</dbReference>
<evidence type="ECO:0000256" key="1">
    <source>
        <dbReference type="SAM" id="MobiDB-lite"/>
    </source>
</evidence>
<name>A0A1C3KR29_PLAOA</name>
<sequence length="527" mass="62556">MHFIQTRGKYNHVMHLIILYLFTQLIILILCNKSRLPRKGDLLNYKYKKKRELYINSKKKGKGINFIYYHNNIYKRVQVDEREYKLSDDLKNIILLFGRIAKHYYPNTVEQFHFFKEPYSKYIYTKENINSTKWKHVFKNNEIINKNIFYQKICQLKFKWPINQDENITEYNFYNLVIEKCLNNINMVKSNIHNLKILLTKIVESKEGKDGVDGKDSKKSRGKNPLIRNLYDELKKELLTNLSENSYDASHQGGSDQSKYKEIKLLEKLENLQLSDIFKQHNRSYSRQLVNEVFNREYPSKKTTDIFLYLLFQKNVDEFSYEHFLKNLNKLGKKMELFNCNYNSNIYFDHFYFLMKSEMKKNSLQLKKKRYAISPSAKVVKTNREHSASKTYETKHDALPQNDKKKKKKKKHDLLITSQSAMRHQLGKMANAIQSEVKLNALHAAQHVVLGDTLRDANNESQNDQLQNSRDCTRWLTTKNTSNEKGNNQDKKKELFSQAHPETGGNKLKNKLISVFNYIVNRIKKGF</sequence>
<organism evidence="3 4">
    <name type="scientific">Plasmodium ovale</name>
    <name type="common">malaria parasite P. ovale</name>
    <dbReference type="NCBI Taxonomy" id="36330"/>
    <lineage>
        <taxon>Eukaryota</taxon>
        <taxon>Sar</taxon>
        <taxon>Alveolata</taxon>
        <taxon>Apicomplexa</taxon>
        <taxon>Aconoidasida</taxon>
        <taxon>Haemosporida</taxon>
        <taxon>Plasmodiidae</taxon>
        <taxon>Plasmodium</taxon>
        <taxon>Plasmodium (Plasmodium)</taxon>
    </lineage>
</organism>
<accession>A0A1C3KR29</accession>
<reference evidence="3 4" key="1">
    <citation type="submission" date="2016-06" db="EMBL/GenBank/DDBJ databases">
        <authorList>
            <consortium name="Pathogen Informatics"/>
        </authorList>
    </citation>
    <scope>NUCLEOTIDE SEQUENCE [LARGE SCALE GENOMIC DNA]</scope>
    <source>
        <strain evidence="3">PowCR01</strain>
    </source>
</reference>
<feature type="transmembrane region" description="Helical" evidence="2">
    <location>
        <begin position="12"/>
        <end position="31"/>
    </location>
</feature>
<evidence type="ECO:0000256" key="2">
    <source>
        <dbReference type="SAM" id="Phobius"/>
    </source>
</evidence>